<feature type="domain" description="DUF1330" evidence="1">
    <location>
        <begin position="50"/>
        <end position="127"/>
    </location>
</feature>
<dbReference type="PANTHER" id="PTHR40257:SF1">
    <property type="entry name" value="DUF1330 DOMAIN-CONTAINING PROTEIN"/>
    <property type="match status" value="1"/>
</dbReference>
<dbReference type="SUPFAM" id="SSF54909">
    <property type="entry name" value="Dimeric alpha+beta barrel"/>
    <property type="match status" value="1"/>
</dbReference>
<dbReference type="RefSeq" id="YP_002516605.1">
    <property type="nucleotide sequence ID" value="NC_011916.1"/>
</dbReference>
<dbReference type="KEGG" id="ccs:CCNA_01232"/>
<dbReference type="Gene3D" id="3.30.70.100">
    <property type="match status" value="1"/>
</dbReference>
<dbReference type="AlphaFoldDB" id="A0A0H3C8Y6"/>
<evidence type="ECO:0000313" key="2">
    <source>
        <dbReference type="EMBL" id="ACL94697.1"/>
    </source>
</evidence>
<dbReference type="Pfam" id="PF07045">
    <property type="entry name" value="DUF1330"/>
    <property type="match status" value="1"/>
</dbReference>
<evidence type="ECO:0000313" key="3">
    <source>
        <dbReference type="Proteomes" id="UP000001364"/>
    </source>
</evidence>
<dbReference type="PhylomeDB" id="A0A0H3C8Y6"/>
<dbReference type="InterPro" id="IPR010753">
    <property type="entry name" value="DUF1330"/>
</dbReference>
<sequence length="159" mass="17414">MKVVNTVFPSPEQFQEFFGAPDDGPFVMVNLLKFKEKAEYPDGSEPELSGREAYARYGAVVSGLVEALGGRIRYSGAVTGLLLGEVEEMWDAVALAEYPSLAAFQAMALSPEMHAIEHHRKAGLAGQLNIRTRPALGFESHGVHNDERLWKPEQANAVN</sequence>
<protein>
    <recommendedName>
        <fullName evidence="1">DUF1330 domain-containing protein</fullName>
    </recommendedName>
</protein>
<name>A0A0H3C8Y6_CAUVN</name>
<dbReference type="HOGENOM" id="CLU_131535_1_0_5"/>
<keyword evidence="3" id="KW-1185">Reference proteome</keyword>
<accession>A0A0H3C8Y6</accession>
<dbReference type="InterPro" id="IPR011008">
    <property type="entry name" value="Dimeric_a/b-barrel"/>
</dbReference>
<dbReference type="RefSeq" id="WP_012640167.1">
    <property type="nucleotide sequence ID" value="NC_011916.1"/>
</dbReference>
<dbReference type="GeneID" id="7333625"/>
<dbReference type="OrthoDB" id="8909581at2"/>
<reference evidence="2 3" key="1">
    <citation type="journal article" date="2010" name="J. Bacteriol.">
        <title>The genetic basis of laboratory adaptation in Caulobacter crescentus.</title>
        <authorList>
            <person name="Marks M.E."/>
            <person name="Castro-Rojas C.M."/>
            <person name="Teiling C."/>
            <person name="Du L."/>
            <person name="Kapatral V."/>
            <person name="Walunas T.L."/>
            <person name="Crosson S."/>
        </authorList>
    </citation>
    <scope>NUCLEOTIDE SEQUENCE [LARGE SCALE GENOMIC DNA]</scope>
    <source>
        <strain evidence="3">NA1000 / CB15N</strain>
    </source>
</reference>
<dbReference type="EMBL" id="CP001340">
    <property type="protein sequence ID" value="ACL94697.1"/>
    <property type="molecule type" value="Genomic_DNA"/>
</dbReference>
<organism evidence="2 3">
    <name type="scientific">Caulobacter vibrioides (strain NA1000 / CB15N)</name>
    <name type="common">Caulobacter crescentus</name>
    <dbReference type="NCBI Taxonomy" id="565050"/>
    <lineage>
        <taxon>Bacteria</taxon>
        <taxon>Pseudomonadati</taxon>
        <taxon>Pseudomonadota</taxon>
        <taxon>Alphaproteobacteria</taxon>
        <taxon>Caulobacterales</taxon>
        <taxon>Caulobacteraceae</taxon>
        <taxon>Caulobacter</taxon>
    </lineage>
</organism>
<proteinExistence type="predicted"/>
<dbReference type="PANTHER" id="PTHR40257">
    <property type="match status" value="1"/>
</dbReference>
<evidence type="ECO:0000259" key="1">
    <source>
        <dbReference type="Pfam" id="PF07045"/>
    </source>
</evidence>
<dbReference type="PATRIC" id="fig|565050.3.peg.1214"/>
<dbReference type="Proteomes" id="UP000001364">
    <property type="component" value="Chromosome"/>
</dbReference>
<gene>
    <name evidence="2" type="ordered locus">CCNA_01232</name>
</gene>